<geneLocation type="plasmid" evidence="1 2">
    <name>p-SCP3</name>
</geneLocation>
<reference evidence="1 2" key="1">
    <citation type="submission" date="2019-12" db="EMBL/GenBank/DDBJ databases">
        <title>Complete Genome Sequence of a Quorum-Sensing Bacterium,Rhodobacteraceae bacterium C31, Isolated from a marine microalgae symbiotic bacteria.</title>
        <authorList>
            <person name="Zhang Y."/>
        </authorList>
    </citation>
    <scope>NUCLEOTIDE SEQUENCE [LARGE SCALE GENOMIC DNA]</scope>
    <source>
        <strain evidence="1 2">C31</strain>
        <plasmid evidence="1 2">p-SCP3</plasmid>
    </source>
</reference>
<dbReference type="Gene3D" id="1.20.58.920">
    <property type="match status" value="1"/>
</dbReference>
<evidence type="ECO:0000313" key="1">
    <source>
        <dbReference type="EMBL" id="QRF68830.1"/>
    </source>
</evidence>
<keyword evidence="1" id="KW-0614">Plasmid</keyword>
<dbReference type="EMBL" id="CP047169">
    <property type="protein sequence ID" value="QRF68830.1"/>
    <property type="molecule type" value="Genomic_DNA"/>
</dbReference>
<accession>A0ABX7FFA4</accession>
<dbReference type="Pfam" id="PF21689">
    <property type="entry name" value="TorS_sensor_domain"/>
    <property type="match status" value="1"/>
</dbReference>
<protein>
    <submittedName>
        <fullName evidence="1">Uncharacterized protein</fullName>
    </submittedName>
</protein>
<evidence type="ECO:0000313" key="2">
    <source>
        <dbReference type="Proteomes" id="UP000596387"/>
    </source>
</evidence>
<proteinExistence type="predicted"/>
<dbReference type="InterPro" id="IPR038188">
    <property type="entry name" value="TorS_sensor_sf"/>
</dbReference>
<dbReference type="RefSeq" id="WP_023852392.1">
    <property type="nucleotide sequence ID" value="NZ_CP047169.1"/>
</dbReference>
<sequence length="136" mass="14587">MISSLYGESVAPLGSESGLDALDKLLGVDLFQMGLMYEVRSRTAEVGLQINRIEDAEDAAELAGIEAAFLAELAIVSRRVPATPDPARLQLAQGTLAELQSVTAPDASIHASDLLPQCLETLRPPARDLSRQARCW</sequence>
<dbReference type="Proteomes" id="UP000596387">
    <property type="component" value="Plasmid p-SCP3"/>
</dbReference>
<gene>
    <name evidence="1" type="ORF">GQA70_20865</name>
</gene>
<keyword evidence="2" id="KW-1185">Reference proteome</keyword>
<organism evidence="1 2">
    <name type="scientific">Ponticoccus alexandrii</name>
    <dbReference type="NCBI Taxonomy" id="1943633"/>
    <lineage>
        <taxon>Bacteria</taxon>
        <taxon>Pseudomonadati</taxon>
        <taxon>Pseudomonadota</taxon>
        <taxon>Alphaproteobacteria</taxon>
        <taxon>Rhodobacterales</taxon>
        <taxon>Roseobacteraceae</taxon>
        <taxon>Ponticoccus</taxon>
    </lineage>
</organism>
<name>A0ABX7FFA4_9RHOB</name>